<sequence length="405" mass="45579">MVLEASKFAKIASLPVVIVSAAILTILNKFMFGQYGKGDTIYPIHQFSKPWFQTIIGLGGMALVMIWYDILRCVKHIKIEEEAVDTNYVKDSPEEKQNRWKFYVKCAIPGMARVMALGLANISLLFLDASTFQALQCGILLFSILIKAIFKRKKIVLHHLVSIFFVIVAACFLYAASLIESHSSKETITALILVCLTLVMKAAVFVLESSIFRKIRTKAALIVGLEGFWGFFFVFAVIIPILHSSTVDPEGNGIHENLWDTLVMLKNNGLWLIPEFFVLGFSVLNVIGSQYVTSQNNPERLPMLEGTAAIIVWLVEIILHYSLRKTQYGMSHPQIGEPLKGYSILRFIGFGLMAIGVIVYGKLFHFSWLYAQILSTTSRFRSGNTFVPLSSQKEQSPEQQQEYTK</sequence>
<feature type="transmembrane region" description="Helical" evidence="1">
    <location>
        <begin position="304"/>
        <end position="323"/>
    </location>
</feature>
<keyword evidence="3" id="KW-1185">Reference proteome</keyword>
<dbReference type="Proteomes" id="UP000001542">
    <property type="component" value="Unassembled WGS sequence"/>
</dbReference>
<gene>
    <name evidence="2" type="ORF">TVAG_006330</name>
</gene>
<evidence type="ECO:0000256" key="1">
    <source>
        <dbReference type="SAM" id="Phobius"/>
    </source>
</evidence>
<dbReference type="KEGG" id="tva:4769512"/>
<dbReference type="InParanoid" id="A2E740"/>
<dbReference type="STRING" id="5722.A2E740"/>
<organism evidence="2 3">
    <name type="scientific">Trichomonas vaginalis (strain ATCC PRA-98 / G3)</name>
    <dbReference type="NCBI Taxonomy" id="412133"/>
    <lineage>
        <taxon>Eukaryota</taxon>
        <taxon>Metamonada</taxon>
        <taxon>Parabasalia</taxon>
        <taxon>Trichomonadida</taxon>
        <taxon>Trichomonadidae</taxon>
        <taxon>Trichomonas</taxon>
    </lineage>
</organism>
<evidence type="ECO:0008006" key="4">
    <source>
        <dbReference type="Google" id="ProtNLM"/>
    </source>
</evidence>
<feature type="transmembrane region" description="Helical" evidence="1">
    <location>
        <begin position="157"/>
        <end position="176"/>
    </location>
</feature>
<dbReference type="VEuPathDB" id="TrichDB:TVAG_006330"/>
<reference evidence="2" key="2">
    <citation type="journal article" date="2007" name="Science">
        <title>Draft genome sequence of the sexually transmitted pathogen Trichomonas vaginalis.</title>
        <authorList>
            <person name="Carlton J.M."/>
            <person name="Hirt R.P."/>
            <person name="Silva J.C."/>
            <person name="Delcher A.L."/>
            <person name="Schatz M."/>
            <person name="Zhao Q."/>
            <person name="Wortman J.R."/>
            <person name="Bidwell S.L."/>
            <person name="Alsmark U.C.M."/>
            <person name="Besteiro S."/>
            <person name="Sicheritz-Ponten T."/>
            <person name="Noel C.J."/>
            <person name="Dacks J.B."/>
            <person name="Foster P.G."/>
            <person name="Simillion C."/>
            <person name="Van de Peer Y."/>
            <person name="Miranda-Saavedra D."/>
            <person name="Barton G.J."/>
            <person name="Westrop G.D."/>
            <person name="Mueller S."/>
            <person name="Dessi D."/>
            <person name="Fiori P.L."/>
            <person name="Ren Q."/>
            <person name="Paulsen I."/>
            <person name="Zhang H."/>
            <person name="Bastida-Corcuera F.D."/>
            <person name="Simoes-Barbosa A."/>
            <person name="Brown M.T."/>
            <person name="Hayes R.D."/>
            <person name="Mukherjee M."/>
            <person name="Okumura C.Y."/>
            <person name="Schneider R."/>
            <person name="Smith A.J."/>
            <person name="Vanacova S."/>
            <person name="Villalvazo M."/>
            <person name="Haas B.J."/>
            <person name="Pertea M."/>
            <person name="Feldblyum T.V."/>
            <person name="Utterback T.R."/>
            <person name="Shu C.L."/>
            <person name="Osoegawa K."/>
            <person name="de Jong P.J."/>
            <person name="Hrdy I."/>
            <person name="Horvathova L."/>
            <person name="Zubacova Z."/>
            <person name="Dolezal P."/>
            <person name="Malik S.B."/>
            <person name="Logsdon J.M. Jr."/>
            <person name="Henze K."/>
            <person name="Gupta A."/>
            <person name="Wang C.C."/>
            <person name="Dunne R.L."/>
            <person name="Upcroft J.A."/>
            <person name="Upcroft P."/>
            <person name="White O."/>
            <person name="Salzberg S.L."/>
            <person name="Tang P."/>
            <person name="Chiu C.-H."/>
            <person name="Lee Y.-S."/>
            <person name="Embley T.M."/>
            <person name="Coombs G.H."/>
            <person name="Mottram J.C."/>
            <person name="Tachezy J."/>
            <person name="Fraser-Liggett C.M."/>
            <person name="Johnson P.J."/>
        </authorList>
    </citation>
    <scope>NUCLEOTIDE SEQUENCE [LARGE SCALE GENOMIC DNA]</scope>
    <source>
        <strain evidence="2">G3</strain>
    </source>
</reference>
<dbReference type="PANTHER" id="PTHR13146">
    <property type="match status" value="1"/>
</dbReference>
<dbReference type="RefSeq" id="XP_001323781.1">
    <property type="nucleotide sequence ID" value="XM_001323746.1"/>
</dbReference>
<feature type="transmembrane region" description="Helical" evidence="1">
    <location>
        <begin position="132"/>
        <end position="150"/>
    </location>
</feature>
<feature type="transmembrane region" description="Helical" evidence="1">
    <location>
        <begin position="188"/>
        <end position="207"/>
    </location>
</feature>
<keyword evidence="1" id="KW-0472">Membrane</keyword>
<reference evidence="2" key="1">
    <citation type="submission" date="2006-10" db="EMBL/GenBank/DDBJ databases">
        <authorList>
            <person name="Amadeo P."/>
            <person name="Zhao Q."/>
            <person name="Wortman J."/>
            <person name="Fraser-Liggett C."/>
            <person name="Carlton J."/>
        </authorList>
    </citation>
    <scope>NUCLEOTIDE SEQUENCE</scope>
    <source>
        <strain evidence="2">G3</strain>
    </source>
</reference>
<evidence type="ECO:0000313" key="3">
    <source>
        <dbReference type="Proteomes" id="UP000001542"/>
    </source>
</evidence>
<feature type="transmembrane region" description="Helical" evidence="1">
    <location>
        <begin position="343"/>
        <end position="371"/>
    </location>
</feature>
<name>A2E740_TRIV3</name>
<dbReference type="VEuPathDB" id="TrichDB:TVAGG3_0982870"/>
<dbReference type="eggNOG" id="KOG3912">
    <property type="taxonomic scope" value="Eukaryota"/>
</dbReference>
<feature type="transmembrane region" description="Helical" evidence="1">
    <location>
        <begin position="102"/>
        <end position="126"/>
    </location>
</feature>
<feature type="transmembrane region" description="Helical" evidence="1">
    <location>
        <begin position="51"/>
        <end position="71"/>
    </location>
</feature>
<feature type="transmembrane region" description="Helical" evidence="1">
    <location>
        <begin position="269"/>
        <end position="292"/>
    </location>
</feature>
<dbReference type="GO" id="GO:0016020">
    <property type="term" value="C:membrane"/>
    <property type="evidence" value="ECO:0000318"/>
    <property type="project" value="GO_Central"/>
</dbReference>
<evidence type="ECO:0000313" key="2">
    <source>
        <dbReference type="EMBL" id="EAY11558.1"/>
    </source>
</evidence>
<keyword evidence="1" id="KW-1133">Transmembrane helix</keyword>
<accession>A2E740</accession>
<feature type="transmembrane region" description="Helical" evidence="1">
    <location>
        <begin position="219"/>
        <end position="242"/>
    </location>
</feature>
<proteinExistence type="predicted"/>
<keyword evidence="1" id="KW-0812">Transmembrane</keyword>
<feature type="transmembrane region" description="Helical" evidence="1">
    <location>
        <begin position="12"/>
        <end position="31"/>
    </location>
</feature>
<dbReference type="EMBL" id="DS113317">
    <property type="protein sequence ID" value="EAY11558.1"/>
    <property type="molecule type" value="Genomic_DNA"/>
</dbReference>
<dbReference type="PANTHER" id="PTHR13146:SF3">
    <property type="entry name" value="EAMA DOMAIN-CONTAINING PROTEIN"/>
    <property type="match status" value="1"/>
</dbReference>
<protein>
    <recommendedName>
        <fullName evidence="4">Integral membrane protein</fullName>
    </recommendedName>
</protein>
<dbReference type="AlphaFoldDB" id="A2E740"/>